<dbReference type="AlphaFoldDB" id="A0A6N2KP02"/>
<organism evidence="2">
    <name type="scientific">Salix viminalis</name>
    <name type="common">Common osier</name>
    <name type="synonym">Basket willow</name>
    <dbReference type="NCBI Taxonomy" id="40686"/>
    <lineage>
        <taxon>Eukaryota</taxon>
        <taxon>Viridiplantae</taxon>
        <taxon>Streptophyta</taxon>
        <taxon>Embryophyta</taxon>
        <taxon>Tracheophyta</taxon>
        <taxon>Spermatophyta</taxon>
        <taxon>Magnoliopsida</taxon>
        <taxon>eudicotyledons</taxon>
        <taxon>Gunneridae</taxon>
        <taxon>Pentapetalae</taxon>
        <taxon>rosids</taxon>
        <taxon>fabids</taxon>
        <taxon>Malpighiales</taxon>
        <taxon>Salicaceae</taxon>
        <taxon>Saliceae</taxon>
        <taxon>Salix</taxon>
    </lineage>
</organism>
<accession>A0A6N2KP02</accession>
<gene>
    <name evidence="2" type="ORF">SVIM_LOCUS117083</name>
</gene>
<feature type="region of interest" description="Disordered" evidence="1">
    <location>
        <begin position="72"/>
        <end position="91"/>
    </location>
</feature>
<sequence length="199" mass="21806">MRNSVNFQRLLVTDGQIQCRLMPFLIDSYLNAQQSPYPRERKGRCNPNLRKDPIPSAVLFLFEGKKPLLLADPAPGQGNNDQAQGERPSDLYGTDGTASLTVCAASIDTSESWVGSLPGKINLESCLERYLFSNRKGLLRGNHALEVRITLTNVEISLLMATAFCQIDTPHASPLSFNSFDRSYKLGKGDVVGGGGLFQ</sequence>
<evidence type="ECO:0000313" key="2">
    <source>
        <dbReference type="EMBL" id="VFU30349.1"/>
    </source>
</evidence>
<dbReference type="EMBL" id="CAADRP010000605">
    <property type="protein sequence ID" value="VFU30349.1"/>
    <property type="molecule type" value="Genomic_DNA"/>
</dbReference>
<evidence type="ECO:0000256" key="1">
    <source>
        <dbReference type="SAM" id="MobiDB-lite"/>
    </source>
</evidence>
<reference evidence="2" key="1">
    <citation type="submission" date="2019-03" db="EMBL/GenBank/DDBJ databases">
        <authorList>
            <person name="Mank J."/>
            <person name="Almeida P."/>
        </authorList>
    </citation>
    <scope>NUCLEOTIDE SEQUENCE</scope>
    <source>
        <strain evidence="2">78183</strain>
    </source>
</reference>
<protein>
    <submittedName>
        <fullName evidence="2">Uncharacterized protein</fullName>
    </submittedName>
</protein>
<proteinExistence type="predicted"/>
<name>A0A6N2KP02_SALVM</name>